<dbReference type="EMBL" id="DSTT01000001">
    <property type="protein sequence ID" value="HFK23183.1"/>
    <property type="molecule type" value="Genomic_DNA"/>
</dbReference>
<comment type="subcellular location">
    <subcellularLocation>
        <location evidence="1">Membrane</location>
        <topology evidence="1">Multi-pass membrane protein</topology>
    </subcellularLocation>
</comment>
<gene>
    <name evidence="7" type="ORF">ENS15_00800</name>
</gene>
<dbReference type="Pfam" id="PF01957">
    <property type="entry name" value="NfeD"/>
    <property type="match status" value="1"/>
</dbReference>
<dbReference type="PANTHER" id="PTHR33507:SF3">
    <property type="entry name" value="INNER MEMBRANE PROTEIN YBBJ"/>
    <property type="match status" value="1"/>
</dbReference>
<dbReference type="InterPro" id="IPR012340">
    <property type="entry name" value="NA-bd_OB-fold"/>
</dbReference>
<dbReference type="GO" id="GO:0005886">
    <property type="term" value="C:plasma membrane"/>
    <property type="evidence" value="ECO:0007669"/>
    <property type="project" value="TreeGrafter"/>
</dbReference>
<proteinExistence type="predicted"/>
<feature type="transmembrane region" description="Helical" evidence="5">
    <location>
        <begin position="46"/>
        <end position="65"/>
    </location>
</feature>
<keyword evidence="3 5" id="KW-1133">Transmembrane helix</keyword>
<evidence type="ECO:0000259" key="6">
    <source>
        <dbReference type="Pfam" id="PF01957"/>
    </source>
</evidence>
<dbReference type="Gene3D" id="2.40.50.140">
    <property type="entry name" value="Nucleic acid-binding proteins"/>
    <property type="match status" value="1"/>
</dbReference>
<evidence type="ECO:0000313" key="7">
    <source>
        <dbReference type="EMBL" id="HFK23183.1"/>
    </source>
</evidence>
<comment type="caution">
    <text evidence="7">The sequence shown here is derived from an EMBL/GenBank/DDBJ whole genome shotgun (WGS) entry which is preliminary data.</text>
</comment>
<organism evidence="7">
    <name type="scientific">candidate division WOR-3 bacterium</name>
    <dbReference type="NCBI Taxonomy" id="2052148"/>
    <lineage>
        <taxon>Bacteria</taxon>
        <taxon>Bacteria division WOR-3</taxon>
    </lineage>
</organism>
<name>A0A7C3N7G9_UNCW3</name>
<sequence length="146" mass="16597">MSPSLFWLLVAVILFIIEVLTPFFLFVLFSFAALVSSLFSIFFPKLIFVQVIIFVFLSILFAFTIRKVFIKYLSKDDKGGLKTNVDSYIGRSCKVITTIDNSQDTGICEIDGVRWRAYSDDGTVIQKDSFVTIKRVEGAHLYVVKN</sequence>
<dbReference type="InterPro" id="IPR052165">
    <property type="entry name" value="Membrane_assoc_protease"/>
</dbReference>
<evidence type="ECO:0000256" key="3">
    <source>
        <dbReference type="ARBA" id="ARBA00022989"/>
    </source>
</evidence>
<accession>A0A7C3N7G9</accession>
<evidence type="ECO:0000256" key="4">
    <source>
        <dbReference type="ARBA" id="ARBA00023136"/>
    </source>
</evidence>
<evidence type="ECO:0000256" key="1">
    <source>
        <dbReference type="ARBA" id="ARBA00004141"/>
    </source>
</evidence>
<dbReference type="InterPro" id="IPR002810">
    <property type="entry name" value="NfeD-like_C"/>
</dbReference>
<keyword evidence="2 5" id="KW-0812">Transmembrane</keyword>
<dbReference type="PANTHER" id="PTHR33507">
    <property type="entry name" value="INNER MEMBRANE PROTEIN YBBJ"/>
    <property type="match status" value="1"/>
</dbReference>
<protein>
    <submittedName>
        <fullName evidence="7">NfeD family protein</fullName>
    </submittedName>
</protein>
<feature type="domain" description="NfeD-like C-terminal" evidence="6">
    <location>
        <begin position="85"/>
        <end position="145"/>
    </location>
</feature>
<reference evidence="7" key="1">
    <citation type="journal article" date="2020" name="mSystems">
        <title>Genome- and Community-Level Interaction Insights into Carbon Utilization and Element Cycling Functions of Hydrothermarchaeota in Hydrothermal Sediment.</title>
        <authorList>
            <person name="Zhou Z."/>
            <person name="Liu Y."/>
            <person name="Xu W."/>
            <person name="Pan J."/>
            <person name="Luo Z.H."/>
            <person name="Li M."/>
        </authorList>
    </citation>
    <scope>NUCLEOTIDE SEQUENCE [LARGE SCALE GENOMIC DNA]</scope>
    <source>
        <strain evidence="7">SpSt-464</strain>
    </source>
</reference>
<dbReference type="AlphaFoldDB" id="A0A7C3N7G9"/>
<keyword evidence="4 5" id="KW-0472">Membrane</keyword>
<feature type="transmembrane region" description="Helical" evidence="5">
    <location>
        <begin position="7"/>
        <end position="34"/>
    </location>
</feature>
<evidence type="ECO:0000256" key="5">
    <source>
        <dbReference type="SAM" id="Phobius"/>
    </source>
</evidence>
<evidence type="ECO:0000256" key="2">
    <source>
        <dbReference type="ARBA" id="ARBA00022692"/>
    </source>
</evidence>
<dbReference type="SUPFAM" id="SSF141322">
    <property type="entry name" value="NfeD domain-like"/>
    <property type="match status" value="1"/>
</dbReference>